<evidence type="ECO:0000256" key="3">
    <source>
        <dbReference type="ARBA" id="ARBA00001941"/>
    </source>
</evidence>
<proteinExistence type="inferred from homology"/>
<dbReference type="SMART" id="SM00471">
    <property type="entry name" value="HDc"/>
    <property type="match status" value="1"/>
</dbReference>
<comment type="cofactor">
    <cofactor evidence="3">
        <name>Co(2+)</name>
        <dbReference type="ChEBI" id="CHEBI:48828"/>
    </cofactor>
</comment>
<protein>
    <recommendedName>
        <fullName evidence="7">5'-deoxynucleotidase</fullName>
        <ecNumber evidence="7">3.1.3.89</ecNumber>
    </recommendedName>
</protein>
<evidence type="ECO:0000256" key="8">
    <source>
        <dbReference type="ARBA" id="ARBA00022723"/>
    </source>
</evidence>
<evidence type="ECO:0000256" key="9">
    <source>
        <dbReference type="ARBA" id="ARBA00022801"/>
    </source>
</evidence>
<name>A0ABQ5JZ73_9EUKA</name>
<evidence type="ECO:0000256" key="6">
    <source>
        <dbReference type="ARBA" id="ARBA00011738"/>
    </source>
</evidence>
<comment type="caution">
    <text evidence="11">The sequence shown here is derived from an EMBL/GenBank/DDBJ whole genome shotgun (WGS) entry which is preliminary data.</text>
</comment>
<comment type="subunit">
    <text evidence="6">Homodimer.</text>
</comment>
<comment type="function">
    <text evidence="4">Catalyzes the dephosphorylation of the nucleoside 5'-monophosphates deoxyadenosine monophosphate (dAMP), deoxycytidine monophosphate (dCMP), deoxyguanosine monophosphate (dGMP) and deoxythymidine monophosphate (dTMP).</text>
</comment>
<evidence type="ECO:0000313" key="11">
    <source>
        <dbReference type="EMBL" id="GKT21185.1"/>
    </source>
</evidence>
<reference evidence="11" key="1">
    <citation type="submission" date="2022-03" db="EMBL/GenBank/DDBJ databases">
        <title>Draft genome sequence of Aduncisulcus paluster, a free-living microaerophilic Fornicata.</title>
        <authorList>
            <person name="Yuyama I."/>
            <person name="Kume K."/>
            <person name="Tamura T."/>
            <person name="Inagaki Y."/>
            <person name="Hashimoto T."/>
        </authorList>
    </citation>
    <scope>NUCLEOTIDE SEQUENCE</scope>
    <source>
        <strain evidence="11">NY0171</strain>
    </source>
</reference>
<comment type="cofactor">
    <cofactor evidence="2">
        <name>Mn(2+)</name>
        <dbReference type="ChEBI" id="CHEBI:29035"/>
    </cofactor>
</comment>
<accession>A0ABQ5JZ73</accession>
<evidence type="ECO:0000259" key="10">
    <source>
        <dbReference type="SMART" id="SM00471"/>
    </source>
</evidence>
<evidence type="ECO:0000256" key="7">
    <source>
        <dbReference type="ARBA" id="ARBA00012964"/>
    </source>
</evidence>
<dbReference type="InterPro" id="IPR006674">
    <property type="entry name" value="HD_domain"/>
</dbReference>
<dbReference type="PANTHER" id="PTHR11845:SF13">
    <property type="entry name" value="5'-DEOXYNUCLEOTIDASE HDDC2"/>
    <property type="match status" value="1"/>
</dbReference>
<keyword evidence="9" id="KW-0378">Hydrolase</keyword>
<comment type="similarity">
    <text evidence="5">Belongs to the HDDC2 family.</text>
</comment>
<dbReference type="EMBL" id="BQXS01012303">
    <property type="protein sequence ID" value="GKT21185.1"/>
    <property type="molecule type" value="Genomic_DNA"/>
</dbReference>
<evidence type="ECO:0000313" key="12">
    <source>
        <dbReference type="Proteomes" id="UP001057375"/>
    </source>
</evidence>
<dbReference type="PANTHER" id="PTHR11845">
    <property type="entry name" value="5'-DEOXYNUCLEOTIDASE HDDC2"/>
    <property type="match status" value="1"/>
</dbReference>
<comment type="catalytic activity">
    <reaction evidence="1">
        <text>a 2'-deoxyribonucleoside 5'-phosphate + H2O = a 2'-deoxyribonucleoside + phosphate</text>
        <dbReference type="Rhea" id="RHEA:36167"/>
        <dbReference type="ChEBI" id="CHEBI:15377"/>
        <dbReference type="ChEBI" id="CHEBI:18274"/>
        <dbReference type="ChEBI" id="CHEBI:43474"/>
        <dbReference type="ChEBI" id="CHEBI:65317"/>
        <dbReference type="EC" id="3.1.3.89"/>
    </reaction>
</comment>
<dbReference type="EC" id="3.1.3.89" evidence="7"/>
<dbReference type="SUPFAM" id="SSF109604">
    <property type="entry name" value="HD-domain/PDEase-like"/>
    <property type="match status" value="1"/>
</dbReference>
<sequence length="194" mass="22159">MPITSESIFDADITLNFMHIIEKLKQLKRQGWLDHRISSESCESVSDHSYRMAMMCFTMGPADCDQFKLLKMCLVHDLAEALAGDITPEAISGVTVADKHDLERESLQKIVKDLPKGTQDEMITLWSEYDAGESYISKIAKQFDKLEMMVQALEYKKRGLGIELDSFMGVDEAIMTHEPCAKLYRRIKELWKSA</sequence>
<evidence type="ECO:0000256" key="2">
    <source>
        <dbReference type="ARBA" id="ARBA00001936"/>
    </source>
</evidence>
<dbReference type="InterPro" id="IPR003607">
    <property type="entry name" value="HD/PDEase_dom"/>
</dbReference>
<dbReference type="Gene3D" id="1.10.3210.10">
    <property type="entry name" value="Hypothetical protein af1432"/>
    <property type="match status" value="1"/>
</dbReference>
<keyword evidence="8" id="KW-0479">Metal-binding</keyword>
<feature type="domain" description="HD/PDEase" evidence="10">
    <location>
        <begin position="41"/>
        <end position="158"/>
    </location>
</feature>
<evidence type="ECO:0000256" key="5">
    <source>
        <dbReference type="ARBA" id="ARBA00009999"/>
    </source>
</evidence>
<keyword evidence="12" id="KW-1185">Reference proteome</keyword>
<dbReference type="Proteomes" id="UP001057375">
    <property type="component" value="Unassembled WGS sequence"/>
</dbReference>
<dbReference type="InterPro" id="IPR039356">
    <property type="entry name" value="YfbR/HDDC2"/>
</dbReference>
<dbReference type="Pfam" id="PF13023">
    <property type="entry name" value="HD_3"/>
    <property type="match status" value="1"/>
</dbReference>
<evidence type="ECO:0000256" key="4">
    <source>
        <dbReference type="ARBA" id="ARBA00004074"/>
    </source>
</evidence>
<gene>
    <name evidence="11" type="ORF">ADUPG1_011828</name>
</gene>
<evidence type="ECO:0000256" key="1">
    <source>
        <dbReference type="ARBA" id="ARBA00001638"/>
    </source>
</evidence>
<organism evidence="11 12">
    <name type="scientific">Aduncisulcus paluster</name>
    <dbReference type="NCBI Taxonomy" id="2918883"/>
    <lineage>
        <taxon>Eukaryota</taxon>
        <taxon>Metamonada</taxon>
        <taxon>Carpediemonas-like organisms</taxon>
        <taxon>Aduncisulcus</taxon>
    </lineage>
</organism>